<accession>A0A192C999</accession>
<dbReference type="EMBL" id="CP015085">
    <property type="protein sequence ID" value="ANK02480.1"/>
    <property type="molecule type" value="Genomic_DNA"/>
</dbReference>
<dbReference type="PATRIC" id="fig|941280.3.peg.1207"/>
<gene>
    <name evidence="1" type="ORF">WLH_01219</name>
</gene>
<sequence length="92" mass="10391">MHISQQKHLHNAQLHFIFLSRQTNKVLTKFGCNTAYGTCVVSGLGTLKGTIHSLLGQTNQVAGMCKSMMMLIRRLTSVAIRFDAWEETRVQR</sequence>
<evidence type="ECO:0000313" key="1">
    <source>
        <dbReference type="EMBL" id="ANK02480.1"/>
    </source>
</evidence>
<organism evidence="1 2">
    <name type="scientific">Escherichia coli O25b:H4</name>
    <dbReference type="NCBI Taxonomy" id="941280"/>
    <lineage>
        <taxon>Bacteria</taxon>
        <taxon>Pseudomonadati</taxon>
        <taxon>Pseudomonadota</taxon>
        <taxon>Gammaproteobacteria</taxon>
        <taxon>Enterobacterales</taxon>
        <taxon>Enterobacteriaceae</taxon>
        <taxon>Escherichia</taxon>
    </lineage>
</organism>
<proteinExistence type="predicted"/>
<dbReference type="Proteomes" id="UP000183316">
    <property type="component" value="Chromosome"/>
</dbReference>
<dbReference type="AlphaFoldDB" id="A0A192C999"/>
<evidence type="ECO:0000313" key="2">
    <source>
        <dbReference type="Proteomes" id="UP000183316"/>
    </source>
</evidence>
<name>A0A192C999_ECO25</name>
<protein>
    <submittedName>
        <fullName evidence="1">Uncharacterized protein</fullName>
    </submittedName>
</protein>
<reference evidence="1 2" key="1">
    <citation type="submission" date="2016-03" db="EMBL/GenBank/DDBJ databases">
        <title>Genome Sequence and Comparative Pathogenic Determinants of Uropathogenic Escherichia coli O25b:H4, a Clinical Isolate from Saudi Arabia.</title>
        <authorList>
            <person name="Alyamani E.A.J."/>
            <person name="Khiyami M.A."/>
            <person name="Booq R.Y."/>
            <person name="Bahwerth F.S."/>
            <person name="Vaisvil B."/>
            <person name="Schmitt D.P."/>
            <person name="Kapatral V."/>
        </authorList>
    </citation>
    <scope>NUCLEOTIDE SEQUENCE [LARGE SCALE GENOMIC DNA]</scope>
    <source>
        <strain evidence="1 2">O25b:H4</strain>
    </source>
</reference>